<feature type="domain" description="DUS-like FMN-binding" evidence="9">
    <location>
        <begin position="14"/>
        <end position="284"/>
    </location>
</feature>
<dbReference type="AlphaFoldDB" id="A0A6B2L820"/>
<evidence type="ECO:0000256" key="2">
    <source>
        <dbReference type="ARBA" id="ARBA00022630"/>
    </source>
</evidence>
<evidence type="ECO:0000256" key="8">
    <source>
        <dbReference type="PIRSR" id="PIRSR006621-2"/>
    </source>
</evidence>
<dbReference type="PANTHER" id="PTHR11082:SF25">
    <property type="entry name" value="DUS-LIKE FMN-BINDING DOMAIN-CONTAINING PROTEIN"/>
    <property type="match status" value="1"/>
</dbReference>
<feature type="binding site" evidence="8">
    <location>
        <position position="78"/>
    </location>
    <ligand>
        <name>FMN</name>
        <dbReference type="ChEBI" id="CHEBI:58210"/>
    </ligand>
</feature>
<keyword evidence="8" id="KW-0547">Nucleotide-binding</keyword>
<comment type="function">
    <text evidence="6">Catalyzes the synthesis of dihydrouridine, a modified base found in the D-loop of most tRNAs.</text>
</comment>
<keyword evidence="3 6" id="KW-0288">FMN</keyword>
<dbReference type="InterPro" id="IPR001269">
    <property type="entry name" value="DUS_fam"/>
</dbReference>
<evidence type="ECO:0000256" key="7">
    <source>
        <dbReference type="PIRSR" id="PIRSR006621-1"/>
    </source>
</evidence>
<protein>
    <recommendedName>
        <fullName evidence="6">tRNA-dihydrouridine synthase</fullName>
        <ecNumber evidence="6">1.3.1.-</ecNumber>
    </recommendedName>
</protein>
<dbReference type="CDD" id="cd02801">
    <property type="entry name" value="DUS_like_FMN"/>
    <property type="match status" value="1"/>
</dbReference>
<evidence type="ECO:0000256" key="3">
    <source>
        <dbReference type="ARBA" id="ARBA00022643"/>
    </source>
</evidence>
<dbReference type="PROSITE" id="PS01136">
    <property type="entry name" value="UPF0034"/>
    <property type="match status" value="1"/>
</dbReference>
<keyword evidence="2 6" id="KW-0285">Flavoprotein</keyword>
<dbReference type="PANTHER" id="PTHR11082">
    <property type="entry name" value="TRNA-DIHYDROURIDINE SYNTHASE"/>
    <property type="match status" value="1"/>
</dbReference>
<dbReference type="InterPro" id="IPR013785">
    <property type="entry name" value="Aldolase_TIM"/>
</dbReference>
<feature type="binding site" evidence="8">
    <location>
        <position position="176"/>
    </location>
    <ligand>
        <name>FMN</name>
        <dbReference type="ChEBI" id="CHEBI:58210"/>
    </ligand>
</feature>
<reference evidence="10" key="1">
    <citation type="journal article" date="2020" name="J. Eukaryot. Microbiol.">
        <title>De novo Sequencing, Assembly and Annotation of the Transcriptome for the Free-Living Testate Amoeba Arcella intermedia.</title>
        <authorList>
            <person name="Ribeiro G.M."/>
            <person name="Porfirio-Sousa A.L."/>
            <person name="Maurer-Alcala X.X."/>
            <person name="Katz L.A."/>
            <person name="Lahr D.J.G."/>
        </authorList>
    </citation>
    <scope>NUCLEOTIDE SEQUENCE</scope>
</reference>
<dbReference type="Gene3D" id="3.20.20.70">
    <property type="entry name" value="Aldolase class I"/>
    <property type="match status" value="1"/>
</dbReference>
<keyword evidence="5 6" id="KW-0560">Oxidoreductase</keyword>
<accession>A0A6B2L820</accession>
<dbReference type="GO" id="GO:0050660">
    <property type="term" value="F:flavin adenine dinucleotide binding"/>
    <property type="evidence" value="ECO:0007669"/>
    <property type="project" value="InterPro"/>
</dbReference>
<dbReference type="InterPro" id="IPR035587">
    <property type="entry name" value="DUS-like_FMN-bd"/>
</dbReference>
<dbReference type="EC" id="1.3.1.-" evidence="6"/>
<evidence type="ECO:0000313" key="10">
    <source>
        <dbReference type="EMBL" id="NDV33085.1"/>
    </source>
</evidence>
<evidence type="ECO:0000256" key="1">
    <source>
        <dbReference type="ARBA" id="ARBA00001917"/>
    </source>
</evidence>
<organism evidence="10">
    <name type="scientific">Arcella intermedia</name>
    <dbReference type="NCBI Taxonomy" id="1963864"/>
    <lineage>
        <taxon>Eukaryota</taxon>
        <taxon>Amoebozoa</taxon>
        <taxon>Tubulinea</taxon>
        <taxon>Elardia</taxon>
        <taxon>Arcellinida</taxon>
        <taxon>Sphaerothecina</taxon>
        <taxon>Arcellidae</taxon>
        <taxon>Arcella</taxon>
    </lineage>
</organism>
<evidence type="ECO:0000259" key="9">
    <source>
        <dbReference type="Pfam" id="PF01207"/>
    </source>
</evidence>
<comment type="cofactor">
    <cofactor evidence="1 6 8">
        <name>FMN</name>
        <dbReference type="ChEBI" id="CHEBI:58210"/>
    </cofactor>
</comment>
<evidence type="ECO:0000256" key="4">
    <source>
        <dbReference type="ARBA" id="ARBA00022694"/>
    </source>
</evidence>
<feature type="binding site" evidence="8">
    <location>
        <position position="148"/>
    </location>
    <ligand>
        <name>FMN</name>
        <dbReference type="ChEBI" id="CHEBI:58210"/>
    </ligand>
</feature>
<dbReference type="GO" id="GO:0017150">
    <property type="term" value="F:tRNA dihydrouridine synthase activity"/>
    <property type="evidence" value="ECO:0007669"/>
    <property type="project" value="InterPro"/>
</dbReference>
<sequence length="359" mass="41038">MIDELQNLYNDKKILAPLVGGSDLSFRLLCRKYGAQVTFTEMCIAEYYLMALEEMDNKKKLKGYTFEFEESDRPLILQLAGNTAQPIIKLANHQMFKGHIDGVDLNCGCPQSFAMEKGYGAGMLNDAQNLIQVCSEIVQNISYPLSVKLRIYQDVPTTINIMKQLRDVGVKAFTVHGREWWQKGDKRGHNDWNAIRQIKEELPDVWIIGNGDIYKHEDFQKFKDLSGVHSLMSGYGALTSPWIFSLSPTAETLNQTLADCLNTYLQIASQHHNKWIDVLRHTGWMLKKHIPLSPELVKQFRTKLYECKNMEDVRALLGTLTPAIVISVPEGEHVICYPSNNIAYGKKRRVKKKEEKDIL</sequence>
<evidence type="ECO:0000256" key="5">
    <source>
        <dbReference type="ARBA" id="ARBA00023002"/>
    </source>
</evidence>
<name>A0A6B2L820_9EUKA</name>
<dbReference type="Pfam" id="PF01207">
    <property type="entry name" value="Dus"/>
    <property type="match status" value="1"/>
</dbReference>
<dbReference type="PIRSF" id="PIRSF006621">
    <property type="entry name" value="Dus"/>
    <property type="match status" value="1"/>
</dbReference>
<dbReference type="SUPFAM" id="SSF51395">
    <property type="entry name" value="FMN-linked oxidoreductases"/>
    <property type="match status" value="1"/>
</dbReference>
<keyword evidence="4 6" id="KW-0819">tRNA processing</keyword>
<dbReference type="EMBL" id="GIBP01004116">
    <property type="protein sequence ID" value="NDV33085.1"/>
    <property type="molecule type" value="Transcribed_RNA"/>
</dbReference>
<evidence type="ECO:0000256" key="6">
    <source>
        <dbReference type="PIRNR" id="PIRNR006621"/>
    </source>
</evidence>
<dbReference type="InterPro" id="IPR018517">
    <property type="entry name" value="tRNA_hU_synthase_CS"/>
</dbReference>
<comment type="similarity">
    <text evidence="6">Belongs to the dus family.</text>
</comment>
<proteinExistence type="inferred from homology"/>
<feature type="active site" description="Proton donor" evidence="7">
    <location>
        <position position="109"/>
    </location>
</feature>